<keyword evidence="2" id="KW-1185">Reference proteome</keyword>
<organism evidence="1 2">
    <name type="scientific">Apostasia shenzhenica</name>
    <dbReference type="NCBI Taxonomy" id="1088818"/>
    <lineage>
        <taxon>Eukaryota</taxon>
        <taxon>Viridiplantae</taxon>
        <taxon>Streptophyta</taxon>
        <taxon>Embryophyta</taxon>
        <taxon>Tracheophyta</taxon>
        <taxon>Spermatophyta</taxon>
        <taxon>Magnoliopsida</taxon>
        <taxon>Liliopsida</taxon>
        <taxon>Asparagales</taxon>
        <taxon>Orchidaceae</taxon>
        <taxon>Apostasioideae</taxon>
        <taxon>Apostasia</taxon>
    </lineage>
</organism>
<reference evidence="1 2" key="1">
    <citation type="journal article" date="2017" name="Nature">
        <title>The Apostasia genome and the evolution of orchids.</title>
        <authorList>
            <person name="Zhang G.Q."/>
            <person name="Liu K.W."/>
            <person name="Li Z."/>
            <person name="Lohaus R."/>
            <person name="Hsiao Y.Y."/>
            <person name="Niu S.C."/>
            <person name="Wang J.Y."/>
            <person name="Lin Y.C."/>
            <person name="Xu Q."/>
            <person name="Chen L.J."/>
            <person name="Yoshida K."/>
            <person name="Fujiwara S."/>
            <person name="Wang Z.W."/>
            <person name="Zhang Y.Q."/>
            <person name="Mitsuda N."/>
            <person name="Wang M."/>
            <person name="Liu G.H."/>
            <person name="Pecoraro L."/>
            <person name="Huang H.X."/>
            <person name="Xiao X.J."/>
            <person name="Lin M."/>
            <person name="Wu X.Y."/>
            <person name="Wu W.L."/>
            <person name="Chen Y.Y."/>
            <person name="Chang S.B."/>
            <person name="Sakamoto S."/>
            <person name="Ohme-Takagi M."/>
            <person name="Yagi M."/>
            <person name="Zeng S.J."/>
            <person name="Shen C.Y."/>
            <person name="Yeh C.M."/>
            <person name="Luo Y.B."/>
            <person name="Tsai W.C."/>
            <person name="Van de Peer Y."/>
            <person name="Liu Z.J."/>
        </authorList>
    </citation>
    <scope>NUCLEOTIDE SEQUENCE [LARGE SCALE GENOMIC DNA]</scope>
    <source>
        <strain evidence="2">cv. Shenzhen</strain>
        <tissue evidence="1">Stem</tissue>
    </source>
</reference>
<dbReference type="AlphaFoldDB" id="A0A2I0AKX8"/>
<dbReference type="EMBL" id="KZ451974">
    <property type="protein sequence ID" value="PKA56201.1"/>
    <property type="molecule type" value="Genomic_DNA"/>
</dbReference>
<protein>
    <submittedName>
        <fullName evidence="1">Uncharacterized protein</fullName>
    </submittedName>
</protein>
<sequence>MPAAATPGSTLTAASPVLTSAKLMPGRRLLRVCPRGVLSVGCIRRGIGIGFARARLAATATFASSPTNRTSFGT</sequence>
<proteinExistence type="predicted"/>
<gene>
    <name evidence="1" type="ORF">AXF42_Ash011130</name>
</gene>
<evidence type="ECO:0000313" key="1">
    <source>
        <dbReference type="EMBL" id="PKA56201.1"/>
    </source>
</evidence>
<evidence type="ECO:0000313" key="2">
    <source>
        <dbReference type="Proteomes" id="UP000236161"/>
    </source>
</evidence>
<name>A0A2I0AKX8_9ASPA</name>
<dbReference type="Proteomes" id="UP000236161">
    <property type="component" value="Unassembled WGS sequence"/>
</dbReference>
<accession>A0A2I0AKX8</accession>